<keyword evidence="3 6" id="KW-1133">Transmembrane helix</keyword>
<dbReference type="Gene3D" id="1.20.1070.10">
    <property type="entry name" value="Rhodopsin 7-helix transmembrane proteins"/>
    <property type="match status" value="1"/>
</dbReference>
<feature type="region of interest" description="Disordered" evidence="5">
    <location>
        <begin position="402"/>
        <end position="497"/>
    </location>
</feature>
<evidence type="ECO:0000313" key="8">
    <source>
        <dbReference type="EMBL" id="CAE0756633.1"/>
    </source>
</evidence>
<sequence length="566" mass="61575">MGSTRYERITNKPSDAELNTMWEILVAITVVCSVATFIILSGIAASPTARRSTFNIFIWFLVLPDFIFSAFCLITCAINRWAPEHGVENSEIMCEWQSMYCTFGLCANPWMNAVTAHELYRLLYANKWAKTYVPPSKCELVRTIGLVFAWSIFVSAWVLFPYWPHQTHIISGMACFPAEYSSASTPFFWGLYIPSILLIPMMYIAGVCVAIWWQGLVKQASRARALAIFFARITLVFALFWVPSIVLLFGGAGESPWVGWAGGAWGHLQGLASAMLCMTKPDIRAAVLKLPNRIASCCCKRAKPHSTRRGSLRDTVRAGGLKARGAAAADSGSSNASMTMSQAPSENGKKEVLAAATASMRQNCPSEISASYTESRRLSVAESFREQMKSFGQLPLGTFSSFRRNSHASQGSQHSGATGSTRRVPHDATPPPTMLFGSAVDSKSNHDRSGAWSNRSAQTSVRSGRAVSVRGNGSVHGSRHGSVRAAGANATEPGALPLDLTSSKREINSSPDIGRQHCSFKVEVANTSKDRTSSVSDDCIIEMQSCSREKPTPATDAPAPSLQRRI</sequence>
<feature type="transmembrane region" description="Helical" evidence="6">
    <location>
        <begin position="187"/>
        <end position="213"/>
    </location>
</feature>
<comment type="subcellular location">
    <subcellularLocation>
        <location evidence="1">Membrane</location>
    </subcellularLocation>
</comment>
<feature type="compositionally biased region" description="Low complexity" evidence="5">
    <location>
        <begin position="323"/>
        <end position="337"/>
    </location>
</feature>
<accession>A0A7S4EWB7</accession>
<evidence type="ECO:0000256" key="2">
    <source>
        <dbReference type="ARBA" id="ARBA00022692"/>
    </source>
</evidence>
<proteinExistence type="predicted"/>
<organism evidence="8">
    <name type="scientific">Chrysotila carterae</name>
    <name type="common">Marine alga</name>
    <name type="synonym">Syracosphaera carterae</name>
    <dbReference type="NCBI Taxonomy" id="13221"/>
    <lineage>
        <taxon>Eukaryota</taxon>
        <taxon>Haptista</taxon>
        <taxon>Haptophyta</taxon>
        <taxon>Prymnesiophyceae</taxon>
        <taxon>Isochrysidales</taxon>
        <taxon>Isochrysidaceae</taxon>
        <taxon>Chrysotila</taxon>
    </lineage>
</organism>
<feature type="domain" description="G-protein coupled receptors family 1 profile" evidence="7">
    <location>
        <begin position="35"/>
        <end position="249"/>
    </location>
</feature>
<dbReference type="AlphaFoldDB" id="A0A7S4EWB7"/>
<dbReference type="EMBL" id="HBIZ01014992">
    <property type="protein sequence ID" value="CAE0756633.1"/>
    <property type="molecule type" value="Transcribed_RNA"/>
</dbReference>
<feature type="compositionally biased region" description="Polar residues" evidence="5">
    <location>
        <begin position="451"/>
        <end position="462"/>
    </location>
</feature>
<dbReference type="InterPro" id="IPR017452">
    <property type="entry name" value="GPCR_Rhodpsn_7TM"/>
</dbReference>
<feature type="transmembrane region" description="Helical" evidence="6">
    <location>
        <begin position="21"/>
        <end position="44"/>
    </location>
</feature>
<evidence type="ECO:0000256" key="4">
    <source>
        <dbReference type="ARBA" id="ARBA00023136"/>
    </source>
</evidence>
<dbReference type="SUPFAM" id="SSF81321">
    <property type="entry name" value="Family A G protein-coupled receptor-like"/>
    <property type="match status" value="1"/>
</dbReference>
<name>A0A7S4EWB7_CHRCT</name>
<dbReference type="CDD" id="cd00637">
    <property type="entry name" value="7tm_classA_rhodopsin-like"/>
    <property type="match status" value="1"/>
</dbReference>
<feature type="transmembrane region" description="Helical" evidence="6">
    <location>
        <begin position="225"/>
        <end position="251"/>
    </location>
</feature>
<dbReference type="GO" id="GO:0016020">
    <property type="term" value="C:membrane"/>
    <property type="evidence" value="ECO:0007669"/>
    <property type="project" value="UniProtKB-SubCell"/>
</dbReference>
<feature type="region of interest" description="Disordered" evidence="5">
    <location>
        <begin position="544"/>
        <end position="566"/>
    </location>
</feature>
<evidence type="ECO:0000256" key="5">
    <source>
        <dbReference type="SAM" id="MobiDB-lite"/>
    </source>
</evidence>
<feature type="transmembrane region" description="Helical" evidence="6">
    <location>
        <begin position="56"/>
        <end position="78"/>
    </location>
</feature>
<feature type="region of interest" description="Disordered" evidence="5">
    <location>
        <begin position="323"/>
        <end position="349"/>
    </location>
</feature>
<protein>
    <recommendedName>
        <fullName evidence="7">G-protein coupled receptors family 1 profile domain-containing protein</fullName>
    </recommendedName>
</protein>
<feature type="transmembrane region" description="Helical" evidence="6">
    <location>
        <begin position="140"/>
        <end position="163"/>
    </location>
</feature>
<reference evidence="8" key="1">
    <citation type="submission" date="2021-01" db="EMBL/GenBank/DDBJ databases">
        <authorList>
            <person name="Corre E."/>
            <person name="Pelletier E."/>
            <person name="Niang G."/>
            <person name="Scheremetjew M."/>
            <person name="Finn R."/>
            <person name="Kale V."/>
            <person name="Holt S."/>
            <person name="Cochrane G."/>
            <person name="Meng A."/>
            <person name="Brown T."/>
            <person name="Cohen L."/>
        </authorList>
    </citation>
    <scope>NUCLEOTIDE SEQUENCE</scope>
    <source>
        <strain evidence="8">CCMP645</strain>
    </source>
</reference>
<keyword evidence="4 6" id="KW-0472">Membrane</keyword>
<keyword evidence="2 6" id="KW-0812">Transmembrane</keyword>
<dbReference type="PROSITE" id="PS50262">
    <property type="entry name" value="G_PROTEIN_RECEP_F1_2"/>
    <property type="match status" value="1"/>
</dbReference>
<gene>
    <name evidence="8" type="ORF">PCAR00345_LOCUS9227</name>
</gene>
<evidence type="ECO:0000259" key="7">
    <source>
        <dbReference type="PROSITE" id="PS50262"/>
    </source>
</evidence>
<feature type="compositionally biased region" description="Polar residues" evidence="5">
    <location>
        <begin position="402"/>
        <end position="421"/>
    </location>
</feature>
<evidence type="ECO:0000256" key="6">
    <source>
        <dbReference type="SAM" id="Phobius"/>
    </source>
</evidence>
<evidence type="ECO:0000256" key="3">
    <source>
        <dbReference type="ARBA" id="ARBA00022989"/>
    </source>
</evidence>
<evidence type="ECO:0000256" key="1">
    <source>
        <dbReference type="ARBA" id="ARBA00004370"/>
    </source>
</evidence>